<name>A0ABS2ED48_9FIRM</name>
<dbReference type="InterPro" id="IPR002347">
    <property type="entry name" value="SDR_fam"/>
</dbReference>
<gene>
    <name evidence="3" type="ORF">H6A32_00870</name>
</gene>
<keyword evidence="4" id="KW-1185">Reference proteome</keyword>
<dbReference type="SUPFAM" id="SSF51735">
    <property type="entry name" value="NAD(P)-binding Rossmann-fold domains"/>
    <property type="match status" value="1"/>
</dbReference>
<evidence type="ECO:0000256" key="2">
    <source>
        <dbReference type="ARBA" id="ARBA00023002"/>
    </source>
</evidence>
<proteinExistence type="inferred from homology"/>
<dbReference type="Gene3D" id="3.40.50.720">
    <property type="entry name" value="NAD(P)-binding Rossmann-like Domain"/>
    <property type="match status" value="1"/>
</dbReference>
<dbReference type="PANTHER" id="PTHR42760">
    <property type="entry name" value="SHORT-CHAIN DEHYDROGENASES/REDUCTASES FAMILY MEMBER"/>
    <property type="match status" value="1"/>
</dbReference>
<dbReference type="PROSITE" id="PS00061">
    <property type="entry name" value="ADH_SHORT"/>
    <property type="match status" value="1"/>
</dbReference>
<dbReference type="Pfam" id="PF13561">
    <property type="entry name" value="adh_short_C2"/>
    <property type="match status" value="1"/>
</dbReference>
<dbReference type="InterPro" id="IPR020904">
    <property type="entry name" value="Sc_DH/Rdtase_CS"/>
</dbReference>
<accession>A0ABS2ED48</accession>
<protein>
    <submittedName>
        <fullName evidence="3">SDR family oxidoreductase</fullName>
    </submittedName>
</protein>
<comment type="caution">
    <text evidence="3">The sequence shown here is derived from an EMBL/GenBank/DDBJ whole genome shotgun (WGS) entry which is preliminary data.</text>
</comment>
<dbReference type="PANTHER" id="PTHR42760:SF133">
    <property type="entry name" value="3-OXOACYL-[ACYL-CARRIER-PROTEIN] REDUCTASE"/>
    <property type="match status" value="1"/>
</dbReference>
<dbReference type="RefSeq" id="WP_204863531.1">
    <property type="nucleotide sequence ID" value="NZ_JACJKH010000001.1"/>
</dbReference>
<reference evidence="3 4" key="1">
    <citation type="journal article" date="2021" name="Sci. Rep.">
        <title>The distribution of antibiotic resistance genes in chicken gut microbiota commensals.</title>
        <authorList>
            <person name="Juricova H."/>
            <person name="Matiasovicova J."/>
            <person name="Kubasova T."/>
            <person name="Cejkova D."/>
            <person name="Rychlik I."/>
        </authorList>
    </citation>
    <scope>NUCLEOTIDE SEQUENCE [LARGE SCALE GENOMIC DNA]</scope>
    <source>
        <strain evidence="3 4">An770</strain>
    </source>
</reference>
<dbReference type="NCBIfam" id="NF005559">
    <property type="entry name" value="PRK07231.1"/>
    <property type="match status" value="1"/>
</dbReference>
<evidence type="ECO:0000313" key="4">
    <source>
        <dbReference type="Proteomes" id="UP000775686"/>
    </source>
</evidence>
<dbReference type="CDD" id="cd05233">
    <property type="entry name" value="SDR_c"/>
    <property type="match status" value="1"/>
</dbReference>
<organism evidence="3 4">
    <name type="scientific">Drancourtella massiliensis</name>
    <dbReference type="NCBI Taxonomy" id="1632013"/>
    <lineage>
        <taxon>Bacteria</taxon>
        <taxon>Bacillati</taxon>
        <taxon>Bacillota</taxon>
        <taxon>Clostridia</taxon>
        <taxon>Eubacteriales</taxon>
        <taxon>Oscillospiraceae</taxon>
        <taxon>Drancourtella</taxon>
    </lineage>
</organism>
<sequence length="250" mass="27351">MKTLLEGKVGIVTGSARGIGAMISQFFVECGATVYANDRNIEKMHEWIETLDKDLQKNVKPIEFDITNSDEVRKEIMKIKQESGKIDFLVNNAGIEFNELIGMISKSNMEKMFQVNVFGTIEMLQTVSRIMGRQENGGSIVNISSMVGLRGNKGQLVYSATKGAVIALTKSAAKELAPKKIRVNSIAPGLTKTDMMDAADLEKLQNRINNICMGRIAVPKDIAKACAFFVSDLSEYVSGQVLAVDGCTIM</sequence>
<dbReference type="InterPro" id="IPR036291">
    <property type="entry name" value="NAD(P)-bd_dom_sf"/>
</dbReference>
<comment type="similarity">
    <text evidence="1">Belongs to the short-chain dehydrogenases/reductases (SDR) family.</text>
</comment>
<keyword evidence="2" id="KW-0560">Oxidoreductase</keyword>
<dbReference type="EMBL" id="JACJKH010000001">
    <property type="protein sequence ID" value="MBM6742874.1"/>
    <property type="molecule type" value="Genomic_DNA"/>
</dbReference>
<dbReference type="PRINTS" id="PR00081">
    <property type="entry name" value="GDHRDH"/>
</dbReference>
<dbReference type="PRINTS" id="PR00080">
    <property type="entry name" value="SDRFAMILY"/>
</dbReference>
<dbReference type="Proteomes" id="UP000775686">
    <property type="component" value="Unassembled WGS sequence"/>
</dbReference>
<evidence type="ECO:0000313" key="3">
    <source>
        <dbReference type="EMBL" id="MBM6742874.1"/>
    </source>
</evidence>
<evidence type="ECO:0000256" key="1">
    <source>
        <dbReference type="ARBA" id="ARBA00006484"/>
    </source>
</evidence>